<feature type="transmembrane region" description="Helical" evidence="1">
    <location>
        <begin position="12"/>
        <end position="32"/>
    </location>
</feature>
<evidence type="ECO:0000313" key="3">
    <source>
        <dbReference type="Proteomes" id="UP000229600"/>
    </source>
</evidence>
<protein>
    <submittedName>
        <fullName evidence="2">Uncharacterized protein</fullName>
    </submittedName>
</protein>
<gene>
    <name evidence="2" type="ORF">COV59_02525</name>
</gene>
<name>A0A2H0N565_9BACT</name>
<keyword evidence="1" id="KW-0812">Transmembrane</keyword>
<dbReference type="EMBL" id="PCWN01000007">
    <property type="protein sequence ID" value="PIR04037.1"/>
    <property type="molecule type" value="Genomic_DNA"/>
</dbReference>
<dbReference type="AlphaFoldDB" id="A0A2H0N565"/>
<accession>A0A2H0N565</accession>
<dbReference type="Proteomes" id="UP000229600">
    <property type="component" value="Unassembled WGS sequence"/>
</dbReference>
<organism evidence="2 3">
    <name type="scientific">Candidatus Magasanikbacteria bacterium CG11_big_fil_rev_8_21_14_0_20_39_34</name>
    <dbReference type="NCBI Taxonomy" id="1974653"/>
    <lineage>
        <taxon>Bacteria</taxon>
        <taxon>Candidatus Magasanikiibacteriota</taxon>
    </lineage>
</organism>
<proteinExistence type="predicted"/>
<sequence>MKHEECNFFRCSNRVGIFLVALYILCFAWYFIHPVNQSVHIQMLEMSYFGFSGMNFVSFLLGAIQTYIWGYVGVGLWSLLGCCHTKGTCKK</sequence>
<evidence type="ECO:0000256" key="1">
    <source>
        <dbReference type="SAM" id="Phobius"/>
    </source>
</evidence>
<reference evidence="2 3" key="1">
    <citation type="submission" date="2017-09" db="EMBL/GenBank/DDBJ databases">
        <title>Depth-based differentiation of microbial function through sediment-hosted aquifers and enrichment of novel symbionts in the deep terrestrial subsurface.</title>
        <authorList>
            <person name="Probst A.J."/>
            <person name="Ladd B."/>
            <person name="Jarett J.K."/>
            <person name="Geller-Mcgrath D.E."/>
            <person name="Sieber C.M."/>
            <person name="Emerson J.B."/>
            <person name="Anantharaman K."/>
            <person name="Thomas B.C."/>
            <person name="Malmstrom R."/>
            <person name="Stieglmeier M."/>
            <person name="Klingl A."/>
            <person name="Woyke T."/>
            <person name="Ryan C.M."/>
            <person name="Banfield J.F."/>
        </authorList>
    </citation>
    <scope>NUCLEOTIDE SEQUENCE [LARGE SCALE GENOMIC DNA]</scope>
    <source>
        <strain evidence="2">CG11_big_fil_rev_8_21_14_0_20_39_34</strain>
    </source>
</reference>
<comment type="caution">
    <text evidence="2">The sequence shown here is derived from an EMBL/GenBank/DDBJ whole genome shotgun (WGS) entry which is preliminary data.</text>
</comment>
<keyword evidence="1" id="KW-1133">Transmembrane helix</keyword>
<feature type="transmembrane region" description="Helical" evidence="1">
    <location>
        <begin position="52"/>
        <end position="80"/>
    </location>
</feature>
<evidence type="ECO:0000313" key="2">
    <source>
        <dbReference type="EMBL" id="PIR04037.1"/>
    </source>
</evidence>
<keyword evidence="1" id="KW-0472">Membrane</keyword>